<keyword evidence="3" id="KW-0808">Transferase</keyword>
<dbReference type="AlphaFoldDB" id="A0A1V6N4R7"/>
<evidence type="ECO:0000259" key="1">
    <source>
        <dbReference type="Pfam" id="PF01467"/>
    </source>
</evidence>
<evidence type="ECO:0000313" key="4">
    <source>
        <dbReference type="Proteomes" id="UP000191661"/>
    </source>
</evidence>
<dbReference type="Pfam" id="PF01467">
    <property type="entry name" value="CTP_transf_like"/>
    <property type="match status" value="1"/>
</dbReference>
<organism evidence="3 4">
    <name type="scientific">Methanobrevibacter arboriphilus JCM 13429 = DSM 1125</name>
    <dbReference type="NCBI Taxonomy" id="1300164"/>
    <lineage>
        <taxon>Archaea</taxon>
        <taxon>Methanobacteriati</taxon>
        <taxon>Methanobacteriota</taxon>
        <taxon>Methanomada group</taxon>
        <taxon>Methanobacteria</taxon>
        <taxon>Methanobacteriales</taxon>
        <taxon>Methanobacteriaceae</taxon>
        <taxon>Methanobrevibacter</taxon>
    </lineage>
</organism>
<protein>
    <submittedName>
        <fullName evidence="3">Putative cytidyltransferase</fullName>
    </submittedName>
</protein>
<dbReference type="InterPro" id="IPR014729">
    <property type="entry name" value="Rossmann-like_a/b/a_fold"/>
</dbReference>
<accession>A0A1V6N4R7</accession>
<dbReference type="SUPFAM" id="SSF52374">
    <property type="entry name" value="Nucleotidylyl transferase"/>
    <property type="match status" value="1"/>
</dbReference>
<reference evidence="3 4" key="1">
    <citation type="submission" date="2014-12" db="EMBL/GenBank/DDBJ databases">
        <title>Genome sequence of Methanobrevibacter arboriphilicus DH1, DSM1125.</title>
        <authorList>
            <person name="Poehlein A."/>
            <person name="Thauer R.K."/>
            <person name="Seedorf H."/>
            <person name="Daniel R."/>
        </authorList>
    </citation>
    <scope>NUCLEOTIDE SEQUENCE [LARGE SCALE GENOMIC DNA]</scope>
    <source>
        <strain evidence="3 4">DH1</strain>
    </source>
</reference>
<dbReference type="Proteomes" id="UP000191661">
    <property type="component" value="Unassembled WGS sequence"/>
</dbReference>
<dbReference type="InterPro" id="IPR032266">
    <property type="entry name" value="HIGH_NTase1_ass"/>
</dbReference>
<feature type="domain" description="Putative cytidyltransferase-related C-terminal region" evidence="2">
    <location>
        <begin position="180"/>
        <end position="311"/>
    </location>
</feature>
<gene>
    <name evidence="3" type="ORF">MBBAR_1c00060</name>
</gene>
<proteinExistence type="predicted"/>
<dbReference type="NCBIfam" id="TIGR00125">
    <property type="entry name" value="cyt_tran_rel"/>
    <property type="match status" value="1"/>
</dbReference>
<keyword evidence="4" id="KW-1185">Reference proteome</keyword>
<dbReference type="Gene3D" id="3.40.50.620">
    <property type="entry name" value="HUPs"/>
    <property type="match status" value="1"/>
</dbReference>
<dbReference type="InterPro" id="IPR004821">
    <property type="entry name" value="Cyt_trans-like"/>
</dbReference>
<dbReference type="EMBL" id="JXMW01000001">
    <property type="protein sequence ID" value="OQD59612.1"/>
    <property type="molecule type" value="Genomic_DNA"/>
</dbReference>
<comment type="caution">
    <text evidence="3">The sequence shown here is derived from an EMBL/GenBank/DDBJ whole genome shotgun (WGS) entry which is preliminary data.</text>
</comment>
<dbReference type="GO" id="GO:0016740">
    <property type="term" value="F:transferase activity"/>
    <property type="evidence" value="ECO:0007669"/>
    <property type="project" value="UniProtKB-KW"/>
</dbReference>
<sequence length="465" mass="53330">MIGISADFDPVHLGHMKLIEKGKEIAEKTGDEVVIYLNKGYSANHAPFFTPFEARKDMALAAGADKVVGIEGLHHRLTLAYSVPIRIAMMIEDGVVDYVDAANVSTPEIIKYAQKFVKQGIFVGIPRNLPNRNVIRWFAVNEFLKEKYGRNMDFHIIPELEINNKEVNDKEFNDKEANGKESIGKISGREIRKSIIKNNMEIPEETKELLPKTTIKILQREIKKGTIPGRRNWDIIKKRMNTCSRPNLMNISYLNGNAINEIIKGRVYRDEESIWATFRRAGYGPVLTRLAISSIEEGVTRQEVVNLMKSYEEKGVIPKEQSVDKVIERSFYVADKCEKGEAASVANREFRSNSNIKIDDIPLFIDAGLYLTKFETKVLKRNLNNDLKEEASEKNKLNPQIYINKDGKLSCEIRVENKKIKTNLRLHSRDVTYIRYILDSQFIPVSAKIIKKKEGFRIRIFIHNQ</sequence>
<feature type="domain" description="Cytidyltransferase-like" evidence="1">
    <location>
        <begin position="8"/>
        <end position="67"/>
    </location>
</feature>
<dbReference type="Pfam" id="PF16581">
    <property type="entry name" value="HIGH_NTase1_ass"/>
    <property type="match status" value="1"/>
</dbReference>
<evidence type="ECO:0000313" key="3">
    <source>
        <dbReference type="EMBL" id="OQD59612.1"/>
    </source>
</evidence>
<name>A0A1V6N4R7_METAZ</name>
<evidence type="ECO:0000259" key="2">
    <source>
        <dbReference type="Pfam" id="PF16581"/>
    </source>
</evidence>